<proteinExistence type="predicted"/>
<dbReference type="RefSeq" id="WP_158674187.1">
    <property type="nucleotide sequence ID" value="NZ_RJKN01000002.1"/>
</dbReference>
<dbReference type="GO" id="GO:0005524">
    <property type="term" value="F:ATP binding"/>
    <property type="evidence" value="ECO:0007669"/>
    <property type="project" value="TreeGrafter"/>
</dbReference>
<dbReference type="GO" id="GO:0016887">
    <property type="term" value="F:ATP hydrolysis activity"/>
    <property type="evidence" value="ECO:0007669"/>
    <property type="project" value="TreeGrafter"/>
</dbReference>
<dbReference type="GO" id="GO:0009898">
    <property type="term" value="C:cytoplasmic side of plasma membrane"/>
    <property type="evidence" value="ECO:0007669"/>
    <property type="project" value="TreeGrafter"/>
</dbReference>
<evidence type="ECO:0000256" key="1">
    <source>
        <dbReference type="SAM" id="MobiDB-lite"/>
    </source>
</evidence>
<dbReference type="PANTHER" id="PTHR43384:SF11">
    <property type="entry name" value="SEPTUM SITE DETERMINING PROTEIN"/>
    <property type="match status" value="1"/>
</dbReference>
<evidence type="ECO:0000313" key="4">
    <source>
        <dbReference type="Proteomes" id="UP000276232"/>
    </source>
</evidence>
<evidence type="ECO:0000313" key="3">
    <source>
        <dbReference type="EMBL" id="ROP44571.1"/>
    </source>
</evidence>
<gene>
    <name evidence="3" type="ORF">EDC03_0692</name>
</gene>
<organism evidence="3 4">
    <name type="scientific">Pseudokineococcus lusitanus</name>
    <dbReference type="NCBI Taxonomy" id="763993"/>
    <lineage>
        <taxon>Bacteria</taxon>
        <taxon>Bacillati</taxon>
        <taxon>Actinomycetota</taxon>
        <taxon>Actinomycetes</taxon>
        <taxon>Kineosporiales</taxon>
        <taxon>Kineosporiaceae</taxon>
        <taxon>Pseudokineococcus</taxon>
    </lineage>
</organism>
<feature type="region of interest" description="Disordered" evidence="1">
    <location>
        <begin position="378"/>
        <end position="442"/>
    </location>
</feature>
<dbReference type="GO" id="GO:0051782">
    <property type="term" value="P:negative regulation of cell division"/>
    <property type="evidence" value="ECO:0007669"/>
    <property type="project" value="TreeGrafter"/>
</dbReference>
<dbReference type="GO" id="GO:0005829">
    <property type="term" value="C:cytosol"/>
    <property type="evidence" value="ECO:0007669"/>
    <property type="project" value="TreeGrafter"/>
</dbReference>
<feature type="domain" description="Rv3660c-like CheY-like N-terminal" evidence="2">
    <location>
        <begin position="18"/>
        <end position="136"/>
    </location>
</feature>
<dbReference type="AlphaFoldDB" id="A0A3N1HPZ3"/>
<comment type="caution">
    <text evidence="3">The sequence shown here is derived from an EMBL/GenBank/DDBJ whole genome shotgun (WGS) entry which is preliminary data.</text>
</comment>
<dbReference type="Gene3D" id="3.40.50.300">
    <property type="entry name" value="P-loop containing nucleotide triphosphate hydrolases"/>
    <property type="match status" value="1"/>
</dbReference>
<dbReference type="InterPro" id="IPR022521">
    <property type="entry name" value="Rv3660c"/>
</dbReference>
<dbReference type="InterPro" id="IPR059050">
    <property type="entry name" value="Rv3660c_N"/>
</dbReference>
<dbReference type="SUPFAM" id="SSF52540">
    <property type="entry name" value="P-loop containing nucleoside triphosphate hydrolases"/>
    <property type="match status" value="1"/>
</dbReference>
<dbReference type="Pfam" id="PF26563">
    <property type="entry name" value="Rv3660c_N"/>
    <property type="match status" value="1"/>
</dbReference>
<dbReference type="NCBIfam" id="TIGR03815">
    <property type="entry name" value="CpaE_hom_Actino"/>
    <property type="match status" value="1"/>
</dbReference>
<keyword evidence="4" id="KW-1185">Reference proteome</keyword>
<evidence type="ECO:0000259" key="2">
    <source>
        <dbReference type="Pfam" id="PF26563"/>
    </source>
</evidence>
<dbReference type="EMBL" id="RJKN01000002">
    <property type="protein sequence ID" value="ROP44571.1"/>
    <property type="molecule type" value="Genomic_DNA"/>
</dbReference>
<sequence>MATVGEGARGRPGAELVTGSAWLAEQVRRCAALAGAACEVVGPGAVGHGGDRPTGVGAPAVTGPGGGVRLELLGDDVLARTAAPPVAGARRLVVAAAPADEGVWRRALEAGAVAVLVLPGDEGRLVDELLLAADGRPADAAVVAVVGGCGGAGASTTAVALALAAAGVDRGRRPAAVLLADLDPLGPGADVLLGVEEEPGLRWPDLAGVRGTLRPDLLDGVLPHAAGVDVLAPGRPGAGPSVPPEAARAVVAAARRSHDVVVLDLPRDPSVVRAAVAGAGGGPPLLVVLPADVGAGVAAARLLAALGPGLPPVHLLVRDGAPATATPAQLGRALGSLSVRALPADGPLAARLARGAAPPHRRPVPLLRAAEEVLEDVAGLVGPPGRRRSGPPPARRARTGRGPAPAPTPAATPASGAPAPPGPGWRPGVPGRLPARAVVGTR</sequence>
<reference evidence="3 4" key="1">
    <citation type="journal article" date="2015" name="Stand. Genomic Sci.">
        <title>Genomic Encyclopedia of Bacterial and Archaeal Type Strains, Phase III: the genomes of soil and plant-associated and newly described type strains.</title>
        <authorList>
            <person name="Whitman W.B."/>
            <person name="Woyke T."/>
            <person name="Klenk H.P."/>
            <person name="Zhou Y."/>
            <person name="Lilburn T.G."/>
            <person name="Beck B.J."/>
            <person name="De Vos P."/>
            <person name="Vandamme P."/>
            <person name="Eisen J.A."/>
            <person name="Garrity G."/>
            <person name="Hugenholtz P."/>
            <person name="Kyrpides N.C."/>
        </authorList>
    </citation>
    <scope>NUCLEOTIDE SEQUENCE [LARGE SCALE GENOMIC DNA]</scope>
    <source>
        <strain evidence="3 4">CECT 7306</strain>
    </source>
</reference>
<protein>
    <submittedName>
        <fullName evidence="3">Secretion/DNA translocation related CpaE-like protein</fullName>
    </submittedName>
</protein>
<dbReference type="PANTHER" id="PTHR43384">
    <property type="entry name" value="SEPTUM SITE-DETERMINING PROTEIN MIND HOMOLOG, CHLOROPLASTIC-RELATED"/>
    <property type="match status" value="1"/>
</dbReference>
<dbReference type="Proteomes" id="UP000276232">
    <property type="component" value="Unassembled WGS sequence"/>
</dbReference>
<feature type="compositionally biased region" description="Basic residues" evidence="1">
    <location>
        <begin position="385"/>
        <end position="399"/>
    </location>
</feature>
<name>A0A3N1HPZ3_9ACTN</name>
<dbReference type="OrthoDB" id="3252838at2"/>
<dbReference type="InterPro" id="IPR050625">
    <property type="entry name" value="ParA/MinD_ATPase"/>
</dbReference>
<dbReference type="InParanoid" id="A0A3N1HPZ3"/>
<dbReference type="InterPro" id="IPR027417">
    <property type="entry name" value="P-loop_NTPase"/>
</dbReference>
<accession>A0A3N1HPZ3</accession>